<comment type="caution">
    <text evidence="8">The sequence shown here is derived from an EMBL/GenBank/DDBJ whole genome shotgun (WGS) entry which is preliminary data.</text>
</comment>
<evidence type="ECO:0000256" key="3">
    <source>
        <dbReference type="ARBA" id="ARBA00022748"/>
    </source>
</evidence>
<gene>
    <name evidence="8" type="ORF">SD70_27930</name>
</gene>
<feature type="transmembrane region" description="Helical" evidence="6">
    <location>
        <begin position="217"/>
        <end position="235"/>
    </location>
</feature>
<feature type="domain" description="ResB-like" evidence="7">
    <location>
        <begin position="65"/>
        <end position="531"/>
    </location>
</feature>
<dbReference type="Proteomes" id="UP000031967">
    <property type="component" value="Unassembled WGS sequence"/>
</dbReference>
<evidence type="ECO:0000256" key="1">
    <source>
        <dbReference type="ARBA" id="ARBA00004141"/>
    </source>
</evidence>
<keyword evidence="4 6" id="KW-1133">Transmembrane helix</keyword>
<reference evidence="8 9" key="1">
    <citation type="submission" date="2014-12" db="EMBL/GenBank/DDBJ databases">
        <title>Draft genome sequence of Paenibacillus kamchatkensis strain B-2647.</title>
        <authorList>
            <person name="Karlyshev A.V."/>
            <person name="Kudryashova E.B."/>
        </authorList>
    </citation>
    <scope>NUCLEOTIDE SEQUENCE [LARGE SCALE GENOMIC DNA]</scope>
    <source>
        <strain evidence="8 9">VKM B-2647</strain>
    </source>
</reference>
<evidence type="ECO:0000313" key="8">
    <source>
        <dbReference type="EMBL" id="KIL38202.1"/>
    </source>
</evidence>
<dbReference type="InterPro" id="IPR007816">
    <property type="entry name" value="ResB-like_domain"/>
</dbReference>
<keyword evidence="5 6" id="KW-0472">Membrane</keyword>
<dbReference type="EMBL" id="JXAK01000071">
    <property type="protein sequence ID" value="KIL38202.1"/>
    <property type="molecule type" value="Genomic_DNA"/>
</dbReference>
<organism evidence="8 9">
    <name type="scientific">Gordoniibacillus kamchatkensis</name>
    <dbReference type="NCBI Taxonomy" id="1590651"/>
    <lineage>
        <taxon>Bacteria</taxon>
        <taxon>Bacillati</taxon>
        <taxon>Bacillota</taxon>
        <taxon>Bacilli</taxon>
        <taxon>Bacillales</taxon>
        <taxon>Paenibacillaceae</taxon>
        <taxon>Gordoniibacillus</taxon>
    </lineage>
</organism>
<dbReference type="PANTHER" id="PTHR31566:SF0">
    <property type="entry name" value="CYTOCHROME C BIOGENESIS PROTEIN CCS1, CHLOROPLASTIC"/>
    <property type="match status" value="1"/>
</dbReference>
<evidence type="ECO:0000313" key="9">
    <source>
        <dbReference type="Proteomes" id="UP000031967"/>
    </source>
</evidence>
<evidence type="ECO:0000256" key="2">
    <source>
        <dbReference type="ARBA" id="ARBA00022692"/>
    </source>
</evidence>
<keyword evidence="2 6" id="KW-0812">Transmembrane</keyword>
<accession>A0ABR5ACT6</accession>
<dbReference type="RefSeq" id="WP_041051679.1">
    <property type="nucleotide sequence ID" value="NZ_JXAK01000071.1"/>
</dbReference>
<dbReference type="PANTHER" id="PTHR31566">
    <property type="entry name" value="CYTOCHROME C BIOGENESIS PROTEIN CCS1, CHLOROPLASTIC"/>
    <property type="match status" value="1"/>
</dbReference>
<comment type="subcellular location">
    <subcellularLocation>
        <location evidence="1">Membrane</location>
        <topology evidence="1">Multi-pass membrane protein</topology>
    </subcellularLocation>
</comment>
<proteinExistence type="predicted"/>
<evidence type="ECO:0000256" key="4">
    <source>
        <dbReference type="ARBA" id="ARBA00022989"/>
    </source>
</evidence>
<dbReference type="Pfam" id="PF05140">
    <property type="entry name" value="ResB"/>
    <property type="match status" value="1"/>
</dbReference>
<feature type="transmembrane region" description="Helical" evidence="6">
    <location>
        <begin position="67"/>
        <end position="85"/>
    </location>
</feature>
<dbReference type="InterPro" id="IPR023494">
    <property type="entry name" value="Cyt_c_bgen_Ccs1/CcsB/ResB"/>
</dbReference>
<keyword evidence="3" id="KW-0201">Cytochrome c-type biogenesis</keyword>
<name>A0ABR5ACT6_9BACL</name>
<protein>
    <submittedName>
        <fullName evidence="8">Cytochrome C biogenesis protein ResB</fullName>
    </submittedName>
</protein>
<evidence type="ECO:0000256" key="6">
    <source>
        <dbReference type="SAM" id="Phobius"/>
    </source>
</evidence>
<sequence>MITNTKCECGHQNPVGTVLCESCGKPIEDDGSAATLEMRYDGVARRSQKQNPTWLDRIWNFFSSVKIAVWLIIITLLGAALGTIYPQETTFLNLDPAVYYKQTYGTLGDIYYRLGLSRTYSSWWFIALLFMIGTSLVICSLDRVLPLYRALSKQQLRKHHSFLLRQRVAFDGVVPEQQDEASWLGGMAQTLRKRGYRIHVGEDGGAMLAEKHRFSRWGPYINHIGLIIFLLGVLMRSIPGWSMDQYVGFVEGQPTRIPNTDYWLLNEKFSVDFYKQDEMTPEFGARDRIVPKLYATDAVLYRCTADCAGPQPKLSEVHRQRIEVNKPLDYKGLKAYQFDYRETPMILSLKPSLKNRQTGEVYGSFELSMTKPADTYRVGPYTLKVKGFYPDFGLDDKGLPMTKSNDPKAPAFIFQVTGPGLPAGGAPYLYFARQIDKAQFHEQEINGALGQQFDISVGSMQDVKIASYTSYLNIRVDTAMPYIWTGAAISMIGLIMGFYWQHRRIWLRIDGRRLAIGAHTNKNWYGLRADLAGALGKNGIAVAPKSLETRGNRA</sequence>
<keyword evidence="9" id="KW-1185">Reference proteome</keyword>
<feature type="transmembrane region" description="Helical" evidence="6">
    <location>
        <begin position="482"/>
        <end position="500"/>
    </location>
</feature>
<evidence type="ECO:0000256" key="5">
    <source>
        <dbReference type="ARBA" id="ARBA00023136"/>
    </source>
</evidence>
<feature type="transmembrane region" description="Helical" evidence="6">
    <location>
        <begin position="123"/>
        <end position="145"/>
    </location>
</feature>
<evidence type="ECO:0000259" key="7">
    <source>
        <dbReference type="Pfam" id="PF05140"/>
    </source>
</evidence>